<gene>
    <name evidence="9" type="ORF">Acaty_c1176</name>
</gene>
<organism evidence="9 10">
    <name type="scientific">Acidithiobacillus caldus (strain ATCC 51756 / DSM 8584 / KU)</name>
    <dbReference type="NCBI Taxonomy" id="637389"/>
    <lineage>
        <taxon>Bacteria</taxon>
        <taxon>Pseudomonadati</taxon>
        <taxon>Pseudomonadota</taxon>
        <taxon>Acidithiobacillia</taxon>
        <taxon>Acidithiobacillales</taxon>
        <taxon>Acidithiobacillaceae</taxon>
        <taxon>Acidithiobacillus</taxon>
    </lineage>
</organism>
<name>A0A059ZQ46_ACICK</name>
<dbReference type="GO" id="GO:0071555">
    <property type="term" value="P:cell wall organization"/>
    <property type="evidence" value="ECO:0007669"/>
    <property type="project" value="UniProtKB-KW"/>
</dbReference>
<dbReference type="GO" id="GO:0009252">
    <property type="term" value="P:peptidoglycan biosynthetic process"/>
    <property type="evidence" value="ECO:0007669"/>
    <property type="project" value="UniProtKB-UniPathway"/>
</dbReference>
<evidence type="ECO:0000256" key="3">
    <source>
        <dbReference type="ARBA" id="ARBA00022679"/>
    </source>
</evidence>
<comment type="pathway">
    <text evidence="1">Cell wall biogenesis; peptidoglycan biosynthesis.</text>
</comment>
<proteinExistence type="inferred from homology"/>
<dbReference type="GO" id="GO:0004180">
    <property type="term" value="F:carboxypeptidase activity"/>
    <property type="evidence" value="ECO:0007669"/>
    <property type="project" value="UniProtKB-ARBA"/>
</dbReference>
<keyword evidence="5" id="KW-0573">Peptidoglycan synthesis</keyword>
<dbReference type="InterPro" id="IPR038063">
    <property type="entry name" value="Transpep_catalytic_dom"/>
</dbReference>
<evidence type="ECO:0000256" key="4">
    <source>
        <dbReference type="ARBA" id="ARBA00022960"/>
    </source>
</evidence>
<feature type="compositionally biased region" description="Low complexity" evidence="7">
    <location>
        <begin position="363"/>
        <end position="376"/>
    </location>
</feature>
<keyword evidence="4" id="KW-0133">Cell shape</keyword>
<dbReference type="KEGG" id="acz:Acaty_c1176"/>
<evidence type="ECO:0000256" key="5">
    <source>
        <dbReference type="ARBA" id="ARBA00022984"/>
    </source>
</evidence>
<evidence type="ECO:0000256" key="7">
    <source>
        <dbReference type="SAM" id="MobiDB-lite"/>
    </source>
</evidence>
<sequence length="376" mass="40919">MNSLPPPSVTAAVVSAPAAASQPLLTASKTRHILIRLGYLPLTAENYLGRNGQVQRQYTWNFVPPRALLALSRQDSWQDPWNPLVLGALYQFEHEHGLPVEPGKVGLRDLPVSVEMALLAARKPDPLPWTWVLVTKFPRPERIHIFVAGKGWVLQSDCNTGVLHGTPDGTWPVYARDEHTSMVGSFPIPVPARQVRLYDAAKAAGFHVAAIDFGRYHHHWVRYQPYDDPDIRWVNYFDRGRAVHFYPRAAYGFPQSAGCVELPRKAAQQAFAILHYGTPVTVAHSAPGPWNAPASAKGAAKPQGEKTIAALPSLHWTYRVVPQQSSPRSVHLALTPVALPAHAAALPDGTPRPAPQPQPDRVAAGSAGPGPAARAG</sequence>
<dbReference type="CDD" id="cd16913">
    <property type="entry name" value="YkuD_like"/>
    <property type="match status" value="1"/>
</dbReference>
<protein>
    <recommendedName>
        <fullName evidence="8">L,D-TPase catalytic domain-containing protein</fullName>
    </recommendedName>
</protein>
<dbReference type="UniPathway" id="UPA00219"/>
<dbReference type="Proteomes" id="UP000005522">
    <property type="component" value="Chromosome"/>
</dbReference>
<evidence type="ECO:0000256" key="6">
    <source>
        <dbReference type="ARBA" id="ARBA00023316"/>
    </source>
</evidence>
<dbReference type="RefSeq" id="WP_004871825.1">
    <property type="nucleotide sequence ID" value="NZ_CP005986.1"/>
</dbReference>
<dbReference type="HOGENOM" id="CLU_734928_0_0_6"/>
<dbReference type="GO" id="GO:0008360">
    <property type="term" value="P:regulation of cell shape"/>
    <property type="evidence" value="ECO:0007669"/>
    <property type="project" value="UniProtKB-KW"/>
</dbReference>
<evidence type="ECO:0000313" key="10">
    <source>
        <dbReference type="Proteomes" id="UP000005522"/>
    </source>
</evidence>
<dbReference type="GO" id="GO:0016740">
    <property type="term" value="F:transferase activity"/>
    <property type="evidence" value="ECO:0007669"/>
    <property type="project" value="UniProtKB-KW"/>
</dbReference>
<dbReference type="Pfam" id="PF03734">
    <property type="entry name" value="YkuD"/>
    <property type="match status" value="1"/>
</dbReference>
<keyword evidence="3" id="KW-0808">Transferase</keyword>
<feature type="region of interest" description="Disordered" evidence="7">
    <location>
        <begin position="344"/>
        <end position="376"/>
    </location>
</feature>
<dbReference type="AlphaFoldDB" id="A0A059ZQ46"/>
<accession>A0A059ZQ46</accession>
<dbReference type="InterPro" id="IPR005490">
    <property type="entry name" value="LD_TPept_cat_dom"/>
</dbReference>
<evidence type="ECO:0000256" key="2">
    <source>
        <dbReference type="ARBA" id="ARBA00005992"/>
    </source>
</evidence>
<dbReference type="EMBL" id="CP005986">
    <property type="protein sequence ID" value="AIA55044.1"/>
    <property type="molecule type" value="Genomic_DNA"/>
</dbReference>
<dbReference type="eggNOG" id="COG1376">
    <property type="taxonomic scope" value="Bacteria"/>
</dbReference>
<reference evidence="9 10" key="1">
    <citation type="journal article" date="2009" name="J. Bacteriol.">
        <title>Draft genome sequence of the extremely acidophilic bacterium Acidithiobacillus caldus ATCC 51756 reveals metabolic versatility in the genus Acidithiobacillus.</title>
        <authorList>
            <person name="Valdes J."/>
            <person name="Quatrini R."/>
            <person name="Hallberg K."/>
            <person name="Dopson M."/>
            <person name="Valenzuela P.D."/>
            <person name="Holmes D.S."/>
        </authorList>
    </citation>
    <scope>NUCLEOTIDE SEQUENCE [LARGE SCALE GENOMIC DNA]</scope>
    <source>
        <strain evidence="10">ATCC 51756 / DSM 8584 / KU</strain>
    </source>
</reference>
<dbReference type="SUPFAM" id="SSF141523">
    <property type="entry name" value="L,D-transpeptidase catalytic domain-like"/>
    <property type="match status" value="1"/>
</dbReference>
<feature type="domain" description="L,D-TPase catalytic" evidence="8">
    <location>
        <begin position="149"/>
        <end position="282"/>
    </location>
</feature>
<keyword evidence="6" id="KW-0961">Cell wall biogenesis/degradation</keyword>
<evidence type="ECO:0000313" key="9">
    <source>
        <dbReference type="EMBL" id="AIA55044.1"/>
    </source>
</evidence>
<comment type="similarity">
    <text evidence="2">Belongs to the YkuD family.</text>
</comment>
<dbReference type="Gene3D" id="2.40.440.10">
    <property type="entry name" value="L,D-transpeptidase catalytic domain-like"/>
    <property type="match status" value="1"/>
</dbReference>
<evidence type="ECO:0000259" key="8">
    <source>
        <dbReference type="Pfam" id="PF03734"/>
    </source>
</evidence>
<evidence type="ECO:0000256" key="1">
    <source>
        <dbReference type="ARBA" id="ARBA00004752"/>
    </source>
</evidence>